<dbReference type="InterPro" id="IPR051121">
    <property type="entry name" value="FAH"/>
</dbReference>
<dbReference type="InterPro" id="IPR011234">
    <property type="entry name" value="Fumarylacetoacetase-like_C"/>
</dbReference>
<evidence type="ECO:0000256" key="2">
    <source>
        <dbReference type="ARBA" id="ARBA00022723"/>
    </source>
</evidence>
<comment type="similarity">
    <text evidence="1">Belongs to the FAH family.</text>
</comment>
<sequence length="298" mass="31619">MRLLNLEGRPALAVAGGGAIDVATASGDRFGPGFASVYERWDDFRAWASTVERGAHPVVAVDDDDLLGPPVPRPSQVFAIGLNYLAHVAEGGSALPEQPMVFTKFPASVTGPHDDIEVPTGSVDYEVELVVVVGRWTHKITPDRAWAHVAGLTAGQDLSERELQIHGPAPQQHNLAKSHTGFSPIGPALVTPDEFADPDDIGLRTVLNGVEVQSGRTSDMVFGVAELISYLSGFLPLLPGDLVFTGTPAGIGWTRDPKLLLGPGDELVTEVEGIGEMRNRFVAGSPAPVWKEADRAVV</sequence>
<evidence type="ECO:0000313" key="4">
    <source>
        <dbReference type="EMBL" id="MFD1232525.1"/>
    </source>
</evidence>
<comment type="caution">
    <text evidence="4">The sequence shown here is derived from an EMBL/GenBank/DDBJ whole genome shotgun (WGS) entry which is preliminary data.</text>
</comment>
<evidence type="ECO:0000256" key="1">
    <source>
        <dbReference type="ARBA" id="ARBA00010211"/>
    </source>
</evidence>
<keyword evidence="2" id="KW-0479">Metal-binding</keyword>
<reference evidence="5" key="1">
    <citation type="journal article" date="2019" name="Int. J. Syst. Evol. Microbiol.">
        <title>The Global Catalogue of Microorganisms (GCM) 10K type strain sequencing project: providing services to taxonomists for standard genome sequencing and annotation.</title>
        <authorList>
            <consortium name="The Broad Institute Genomics Platform"/>
            <consortium name="The Broad Institute Genome Sequencing Center for Infectious Disease"/>
            <person name="Wu L."/>
            <person name="Ma J."/>
        </authorList>
    </citation>
    <scope>NUCLEOTIDE SEQUENCE [LARGE SCALE GENOMIC DNA]</scope>
    <source>
        <strain evidence="5">CCUG 49018</strain>
    </source>
</reference>
<dbReference type="EMBL" id="JBHTMB010000026">
    <property type="protein sequence ID" value="MFD1232525.1"/>
    <property type="molecule type" value="Genomic_DNA"/>
</dbReference>
<dbReference type="PANTHER" id="PTHR42796:SF4">
    <property type="entry name" value="FUMARYLACETOACETATE HYDROLASE DOMAIN-CONTAINING PROTEIN 2A"/>
    <property type="match status" value="1"/>
</dbReference>
<dbReference type="RefSeq" id="WP_346094052.1">
    <property type="nucleotide sequence ID" value="NZ_BAABKS010000085.1"/>
</dbReference>
<dbReference type="Pfam" id="PF01557">
    <property type="entry name" value="FAA_hydrolase"/>
    <property type="match status" value="1"/>
</dbReference>
<accession>A0ABW3VCS2</accession>
<dbReference type="InterPro" id="IPR036663">
    <property type="entry name" value="Fumarylacetoacetase_C_sf"/>
</dbReference>
<dbReference type="GO" id="GO:0016787">
    <property type="term" value="F:hydrolase activity"/>
    <property type="evidence" value="ECO:0007669"/>
    <property type="project" value="UniProtKB-KW"/>
</dbReference>
<keyword evidence="4" id="KW-0378">Hydrolase</keyword>
<evidence type="ECO:0000313" key="5">
    <source>
        <dbReference type="Proteomes" id="UP001597182"/>
    </source>
</evidence>
<protein>
    <submittedName>
        <fullName evidence="4">Fumarylacetoacetate hydrolase family protein</fullName>
    </submittedName>
</protein>
<name>A0ABW3VCS2_9PSEU</name>
<dbReference type="Gene3D" id="3.90.850.10">
    <property type="entry name" value="Fumarylacetoacetase-like, C-terminal domain"/>
    <property type="match status" value="1"/>
</dbReference>
<keyword evidence="5" id="KW-1185">Reference proteome</keyword>
<proteinExistence type="inferred from homology"/>
<gene>
    <name evidence="4" type="ORF">ACFQ34_04445</name>
</gene>
<dbReference type="SUPFAM" id="SSF56529">
    <property type="entry name" value="FAH"/>
    <property type="match status" value="1"/>
</dbReference>
<dbReference type="Proteomes" id="UP001597182">
    <property type="component" value="Unassembled WGS sequence"/>
</dbReference>
<dbReference type="PANTHER" id="PTHR42796">
    <property type="entry name" value="FUMARYLACETOACETATE HYDROLASE DOMAIN-CONTAINING PROTEIN 2A-RELATED"/>
    <property type="match status" value="1"/>
</dbReference>
<organism evidence="4 5">
    <name type="scientific">Pseudonocardia benzenivorans</name>
    <dbReference type="NCBI Taxonomy" id="228005"/>
    <lineage>
        <taxon>Bacteria</taxon>
        <taxon>Bacillati</taxon>
        <taxon>Actinomycetota</taxon>
        <taxon>Actinomycetes</taxon>
        <taxon>Pseudonocardiales</taxon>
        <taxon>Pseudonocardiaceae</taxon>
        <taxon>Pseudonocardia</taxon>
    </lineage>
</organism>
<feature type="domain" description="Fumarylacetoacetase-like C-terminal" evidence="3">
    <location>
        <begin position="77"/>
        <end position="281"/>
    </location>
</feature>
<evidence type="ECO:0000259" key="3">
    <source>
        <dbReference type="Pfam" id="PF01557"/>
    </source>
</evidence>